<evidence type="ECO:0008006" key="12">
    <source>
        <dbReference type="Google" id="ProtNLM"/>
    </source>
</evidence>
<evidence type="ECO:0000259" key="8">
    <source>
        <dbReference type="Pfam" id="PF01478"/>
    </source>
</evidence>
<accession>A0A1G2FZ96</accession>
<feature type="transmembrane region" description="Helical" evidence="7">
    <location>
        <begin position="139"/>
        <end position="158"/>
    </location>
</feature>
<protein>
    <recommendedName>
        <fullName evidence="12">Prepilin peptidase</fullName>
    </recommendedName>
</protein>
<dbReference type="Pfam" id="PF01478">
    <property type="entry name" value="Peptidase_A24"/>
    <property type="match status" value="1"/>
</dbReference>
<dbReference type="GO" id="GO:0005886">
    <property type="term" value="C:plasma membrane"/>
    <property type="evidence" value="ECO:0007669"/>
    <property type="project" value="UniProtKB-SubCell"/>
</dbReference>
<feature type="transmembrane region" description="Helical" evidence="7">
    <location>
        <begin position="82"/>
        <end position="101"/>
    </location>
</feature>
<dbReference type="PANTHER" id="PTHR30487">
    <property type="entry name" value="TYPE 4 PREPILIN-LIKE PROTEINS LEADER PEPTIDE-PROCESSING ENZYME"/>
    <property type="match status" value="1"/>
</dbReference>
<dbReference type="GO" id="GO:0006465">
    <property type="term" value="P:signal peptide processing"/>
    <property type="evidence" value="ECO:0007669"/>
    <property type="project" value="TreeGrafter"/>
</dbReference>
<evidence type="ECO:0000256" key="3">
    <source>
        <dbReference type="ARBA" id="ARBA00022475"/>
    </source>
</evidence>
<feature type="transmembrane region" description="Helical" evidence="7">
    <location>
        <begin position="242"/>
        <end position="264"/>
    </location>
</feature>
<feature type="transmembrane region" description="Helical" evidence="7">
    <location>
        <begin position="107"/>
        <end position="127"/>
    </location>
</feature>
<dbReference type="Proteomes" id="UP000177480">
    <property type="component" value="Unassembled WGS sequence"/>
</dbReference>
<keyword evidence="6 7" id="KW-0472">Membrane</keyword>
<dbReference type="InterPro" id="IPR050882">
    <property type="entry name" value="Prepilin_peptidase/N-MTase"/>
</dbReference>
<evidence type="ECO:0000256" key="1">
    <source>
        <dbReference type="ARBA" id="ARBA00004651"/>
    </source>
</evidence>
<gene>
    <name evidence="10" type="ORF">A2719_01665</name>
</gene>
<dbReference type="PANTHER" id="PTHR30487:SF0">
    <property type="entry name" value="PREPILIN LEADER PEPTIDASE_N-METHYLTRANSFERASE-RELATED"/>
    <property type="match status" value="1"/>
</dbReference>
<keyword evidence="4 7" id="KW-0812">Transmembrane</keyword>
<comment type="caution">
    <text evidence="10">The sequence shown here is derived from an EMBL/GenBank/DDBJ whole genome shotgun (WGS) entry which is preliminary data.</text>
</comment>
<organism evidence="10 11">
    <name type="scientific">Candidatus Ryanbacteria bacterium RIFCSPHIGHO2_01_FULL_45_22</name>
    <dbReference type="NCBI Taxonomy" id="1802114"/>
    <lineage>
        <taxon>Bacteria</taxon>
        <taxon>Candidatus Ryaniibacteriota</taxon>
    </lineage>
</organism>
<evidence type="ECO:0000256" key="2">
    <source>
        <dbReference type="ARBA" id="ARBA00005801"/>
    </source>
</evidence>
<evidence type="ECO:0000256" key="4">
    <source>
        <dbReference type="ARBA" id="ARBA00022692"/>
    </source>
</evidence>
<dbReference type="AlphaFoldDB" id="A0A1G2FZ96"/>
<evidence type="ECO:0000256" key="7">
    <source>
        <dbReference type="SAM" id="Phobius"/>
    </source>
</evidence>
<dbReference type="Pfam" id="PF06750">
    <property type="entry name" value="A24_N_bact"/>
    <property type="match status" value="1"/>
</dbReference>
<comment type="similarity">
    <text evidence="2">Belongs to the peptidase A24 family.</text>
</comment>
<keyword evidence="3" id="KW-1003">Cell membrane</keyword>
<feature type="transmembrane region" description="Helical" evidence="7">
    <location>
        <begin position="197"/>
        <end position="230"/>
    </location>
</feature>
<evidence type="ECO:0000313" key="10">
    <source>
        <dbReference type="EMBL" id="OGZ43052.1"/>
    </source>
</evidence>
<sequence length="269" mass="29418">MDTFSEVSPPIVLLVFALGTIIGSFLNVVAYRLGTGERIGNARSRCFSCGRTLTWRELIPLISFIIQKGKCHSCGSRISWQYPIVEVTTGVVFLLTGLSFWKDGFNGGWIFLGFLFIVWSLLIVISVYDIRHKIIPNQLVYFFIMLAFFGEIFGAPISELLEVGLPKILAGGGAFAFFASLWFFSKGTWMGFGDAKLALGIGFLLGPWLTTVAIVLSFWIGTLIAVPLVLLGGGGLKTQIPFGPFLAAGTFISWVAGSQMLAIYQSLLF</sequence>
<dbReference type="InterPro" id="IPR010627">
    <property type="entry name" value="Prepilin_pept_A24_N"/>
</dbReference>
<evidence type="ECO:0000259" key="9">
    <source>
        <dbReference type="Pfam" id="PF06750"/>
    </source>
</evidence>
<feature type="transmembrane region" description="Helical" evidence="7">
    <location>
        <begin position="164"/>
        <end position="185"/>
    </location>
</feature>
<evidence type="ECO:0000313" key="11">
    <source>
        <dbReference type="Proteomes" id="UP000177480"/>
    </source>
</evidence>
<dbReference type="Gene3D" id="1.20.120.1220">
    <property type="match status" value="1"/>
</dbReference>
<reference evidence="10 11" key="1">
    <citation type="journal article" date="2016" name="Nat. Commun.">
        <title>Thousands of microbial genomes shed light on interconnected biogeochemical processes in an aquifer system.</title>
        <authorList>
            <person name="Anantharaman K."/>
            <person name="Brown C.T."/>
            <person name="Hug L.A."/>
            <person name="Sharon I."/>
            <person name="Castelle C.J."/>
            <person name="Probst A.J."/>
            <person name="Thomas B.C."/>
            <person name="Singh A."/>
            <person name="Wilkins M.J."/>
            <person name="Karaoz U."/>
            <person name="Brodie E.L."/>
            <person name="Williams K.H."/>
            <person name="Hubbard S.S."/>
            <person name="Banfield J.F."/>
        </authorList>
    </citation>
    <scope>NUCLEOTIDE SEQUENCE [LARGE SCALE GENOMIC DNA]</scope>
</reference>
<evidence type="ECO:0000256" key="6">
    <source>
        <dbReference type="ARBA" id="ARBA00023136"/>
    </source>
</evidence>
<name>A0A1G2FZ96_9BACT</name>
<dbReference type="STRING" id="1802114.A2719_01665"/>
<feature type="domain" description="Prepilin type IV endopeptidase peptidase" evidence="8">
    <location>
        <begin position="117"/>
        <end position="226"/>
    </location>
</feature>
<dbReference type="EMBL" id="MHNK01000020">
    <property type="protein sequence ID" value="OGZ43052.1"/>
    <property type="molecule type" value="Genomic_DNA"/>
</dbReference>
<feature type="domain" description="Prepilin peptidase A24 N-terminal" evidence="9">
    <location>
        <begin position="18"/>
        <end position="99"/>
    </location>
</feature>
<proteinExistence type="inferred from homology"/>
<evidence type="ECO:0000256" key="5">
    <source>
        <dbReference type="ARBA" id="ARBA00022989"/>
    </source>
</evidence>
<dbReference type="GO" id="GO:0004190">
    <property type="term" value="F:aspartic-type endopeptidase activity"/>
    <property type="evidence" value="ECO:0007669"/>
    <property type="project" value="InterPro"/>
</dbReference>
<dbReference type="InterPro" id="IPR000045">
    <property type="entry name" value="Prepilin_IV_endopep_pep"/>
</dbReference>
<comment type="subcellular location">
    <subcellularLocation>
        <location evidence="1">Cell membrane</location>
        <topology evidence="1">Multi-pass membrane protein</topology>
    </subcellularLocation>
</comment>
<feature type="transmembrane region" description="Helical" evidence="7">
    <location>
        <begin position="12"/>
        <end position="33"/>
    </location>
</feature>
<keyword evidence="5 7" id="KW-1133">Transmembrane helix</keyword>